<dbReference type="EMBL" id="GGEC01049217">
    <property type="protein sequence ID" value="MBX29701.1"/>
    <property type="molecule type" value="Transcribed_RNA"/>
</dbReference>
<protein>
    <submittedName>
        <fullName evidence="1">Transportin-1 isoform X2</fullName>
    </submittedName>
</protein>
<organism evidence="1">
    <name type="scientific">Rhizophora mucronata</name>
    <name type="common">Asiatic mangrove</name>
    <dbReference type="NCBI Taxonomy" id="61149"/>
    <lineage>
        <taxon>Eukaryota</taxon>
        <taxon>Viridiplantae</taxon>
        <taxon>Streptophyta</taxon>
        <taxon>Embryophyta</taxon>
        <taxon>Tracheophyta</taxon>
        <taxon>Spermatophyta</taxon>
        <taxon>Magnoliopsida</taxon>
        <taxon>eudicotyledons</taxon>
        <taxon>Gunneridae</taxon>
        <taxon>Pentapetalae</taxon>
        <taxon>rosids</taxon>
        <taxon>fabids</taxon>
        <taxon>Malpighiales</taxon>
        <taxon>Rhizophoraceae</taxon>
        <taxon>Rhizophora</taxon>
    </lineage>
</organism>
<name>A0A2P2MHK0_RHIMU</name>
<dbReference type="AlphaFoldDB" id="A0A2P2MHK0"/>
<sequence length="41" mass="4994">MQNTSFFYMNGSFILIAFTKLTSVYDKEYQLQFHHRLPTKF</sequence>
<evidence type="ECO:0000313" key="1">
    <source>
        <dbReference type="EMBL" id="MBX29701.1"/>
    </source>
</evidence>
<accession>A0A2P2MHK0</accession>
<reference evidence="1" key="1">
    <citation type="submission" date="2018-02" db="EMBL/GenBank/DDBJ databases">
        <title>Rhizophora mucronata_Transcriptome.</title>
        <authorList>
            <person name="Meera S.P."/>
            <person name="Sreeshan A."/>
            <person name="Augustine A."/>
        </authorList>
    </citation>
    <scope>NUCLEOTIDE SEQUENCE</scope>
    <source>
        <tissue evidence="1">Leaf</tissue>
    </source>
</reference>
<proteinExistence type="predicted"/>